<proteinExistence type="predicted"/>
<sequence length="298" mass="33677">MYFMYFRSTVMDRTVGAVSAAAVLTTGVAAWSLYKWLETRNRLKQYTDKYSDSKEVQRQLVHQYGTLDDLPQLKGLISQEADNYHSKLSQFCNEVCQKHGVNKGRVLDVGCGPGGLSFHLSSHFQKVVGTDISYSMIAAGQQLKQFAEFGTPFSSEGGKNISFVRIRIPDCALRERVVFWDEDASALFYTSGKFNCIVVSNTITDMENSKAFLETIVNYTEPNGLLIISDVYNWFNGPEEHLGGEGECLTQSVLAKILEQDWTFEEETNIPFYVPRCKRLAEVGNAHVSVWKRKPEEN</sequence>
<dbReference type="SUPFAM" id="SSF53335">
    <property type="entry name" value="S-adenosyl-L-methionine-dependent methyltransferases"/>
    <property type="match status" value="1"/>
</dbReference>
<evidence type="ECO:0008006" key="2">
    <source>
        <dbReference type="Google" id="ProtNLM"/>
    </source>
</evidence>
<dbReference type="Pfam" id="PF13489">
    <property type="entry name" value="Methyltransf_23"/>
    <property type="match status" value="1"/>
</dbReference>
<dbReference type="EMBL" id="GDRN01063677">
    <property type="protein sequence ID" value="JAI64940.1"/>
    <property type="molecule type" value="Transcribed_RNA"/>
</dbReference>
<dbReference type="PANTHER" id="PTHR45445">
    <property type="match status" value="1"/>
</dbReference>
<dbReference type="CDD" id="cd02440">
    <property type="entry name" value="AdoMet_MTases"/>
    <property type="match status" value="1"/>
</dbReference>
<dbReference type="AlphaFoldDB" id="A0A0P4W8J5"/>
<dbReference type="PANTHER" id="PTHR45445:SF2">
    <property type="entry name" value="METHYLTRANSFERASE TYPE 11 DOMAIN-CONTAINING PROTEIN"/>
    <property type="match status" value="1"/>
</dbReference>
<reference evidence="1" key="1">
    <citation type="submission" date="2015-09" db="EMBL/GenBank/DDBJ databases">
        <title>Scylla olivacea transcriptome.</title>
        <authorList>
            <person name="Ikhwanuddin M."/>
        </authorList>
    </citation>
    <scope>NUCLEOTIDE SEQUENCE</scope>
</reference>
<dbReference type="InterPro" id="IPR029063">
    <property type="entry name" value="SAM-dependent_MTases_sf"/>
</dbReference>
<evidence type="ECO:0000313" key="1">
    <source>
        <dbReference type="EMBL" id="JAI64940.1"/>
    </source>
</evidence>
<dbReference type="Gene3D" id="3.40.50.150">
    <property type="entry name" value="Vaccinia Virus protein VP39"/>
    <property type="match status" value="1"/>
</dbReference>
<organism evidence="1">
    <name type="scientific">Scylla olivacea</name>
    <name type="common">Orange mud crab</name>
    <name type="synonym">Cancer olivacea</name>
    <dbReference type="NCBI Taxonomy" id="85551"/>
    <lineage>
        <taxon>Eukaryota</taxon>
        <taxon>Metazoa</taxon>
        <taxon>Ecdysozoa</taxon>
        <taxon>Arthropoda</taxon>
        <taxon>Crustacea</taxon>
        <taxon>Multicrustacea</taxon>
        <taxon>Malacostraca</taxon>
        <taxon>Eumalacostraca</taxon>
        <taxon>Eucarida</taxon>
        <taxon>Decapoda</taxon>
        <taxon>Pleocyemata</taxon>
        <taxon>Brachyura</taxon>
        <taxon>Eubrachyura</taxon>
        <taxon>Portunoidea</taxon>
        <taxon>Portunidae</taxon>
        <taxon>Portuninae</taxon>
        <taxon>Scylla</taxon>
    </lineage>
</organism>
<protein>
    <recommendedName>
        <fullName evidence="2">Methyltransferase domain-containing protein</fullName>
    </recommendedName>
</protein>
<name>A0A0P4W8J5_SCYOL</name>
<accession>A0A0P4W8J5</accession>